<dbReference type="Proteomes" id="UP000244811">
    <property type="component" value="Chromosome 1"/>
</dbReference>
<accession>A0A976M976</accession>
<feature type="region of interest" description="Disordered" evidence="1">
    <location>
        <begin position="187"/>
        <end position="244"/>
    </location>
</feature>
<proteinExistence type="predicted"/>
<organism evidence="2 3">
    <name type="scientific">Theileria orientalis</name>
    <dbReference type="NCBI Taxonomy" id="68886"/>
    <lineage>
        <taxon>Eukaryota</taxon>
        <taxon>Sar</taxon>
        <taxon>Alveolata</taxon>
        <taxon>Apicomplexa</taxon>
        <taxon>Aconoidasida</taxon>
        <taxon>Piroplasmida</taxon>
        <taxon>Theileriidae</taxon>
        <taxon>Theileria</taxon>
    </lineage>
</organism>
<dbReference type="AlphaFoldDB" id="A0A976M976"/>
<feature type="region of interest" description="Disordered" evidence="1">
    <location>
        <begin position="101"/>
        <end position="135"/>
    </location>
</feature>
<sequence length="562" mass="63425">MNIYNVLLYVFTYFFLLYRKNLVESSGSDRFPRLKPPDLKLLTSDGVQESELQETEYQHKQLGTVGNIHEFELKDEANCSKVKQNNTDVWIKSETDTLINFSSQPSDTDSGQQNSADSTLIKTSSTEDVGAGGSVQPGHKYPIKIVYNTRAKVIWIIFEDGYLGYMYIDGKWTFKIRKNIPSDQHERIASANSETAKSLSTTDSSSLKPETKQSEIPINNLYPTDYSDGNADYPYPESDESTPVDSTLHLLGLGSGSIRVPTLFGQTSSLSRDRKKPSLRGLTDSEERPNIKIFTTSDSDPNTIVELSADKYSVQYYENIKTDYFIELNNDSKCILVKCEGKEVWKEGDHNLNEPTSMNYYKSYKHMVVRDYDKGVIYNEKDEKWNHYATVYYRKGGKKKAASVTRPTSVTVTQQYDDTKNEDGYRTQEDSKTTSVTLTAVLESTDSGTDITQALSSSEATSFTSVPEITEHESSDIKFYVADPSNASNNVLMDNSGFNLTESGNVASYQFNKECTKFIFDDVLMWQHDPNQRGGKLPKSLDYDKSKEIMIKVVGHLLSQVL</sequence>
<reference evidence="2" key="1">
    <citation type="submission" date="2022-07" db="EMBL/GenBank/DDBJ databases">
        <title>Evaluation of T. orientalis genome assembly methods using nanopore sequencing and analysis of variation between genomes.</title>
        <authorList>
            <person name="Yam J."/>
            <person name="Micallef M.L."/>
            <person name="Liu M."/>
            <person name="Djordjevic S.P."/>
            <person name="Bogema D.R."/>
            <person name="Jenkins C."/>
        </authorList>
    </citation>
    <scope>NUCLEOTIDE SEQUENCE</scope>
    <source>
        <strain evidence="2">Goon Nure</strain>
    </source>
</reference>
<gene>
    <name evidence="2" type="ORF">MACK_000063</name>
</gene>
<dbReference type="EMBL" id="CP056069">
    <property type="protein sequence ID" value="UKJ99997.2"/>
    <property type="molecule type" value="Genomic_DNA"/>
</dbReference>
<evidence type="ECO:0000313" key="2">
    <source>
        <dbReference type="EMBL" id="UKJ99997.2"/>
    </source>
</evidence>
<evidence type="ECO:0000256" key="1">
    <source>
        <dbReference type="SAM" id="MobiDB-lite"/>
    </source>
</evidence>
<protein>
    <submittedName>
        <fullName evidence="2">Uncharacterized protein</fullName>
    </submittedName>
</protein>
<name>A0A976M976_THEOR</name>
<feature type="compositionally biased region" description="Polar residues" evidence="1">
    <location>
        <begin position="101"/>
        <end position="127"/>
    </location>
</feature>
<evidence type="ECO:0000313" key="3">
    <source>
        <dbReference type="Proteomes" id="UP000244811"/>
    </source>
</evidence>
<feature type="compositionally biased region" description="Low complexity" evidence="1">
    <location>
        <begin position="197"/>
        <end position="208"/>
    </location>
</feature>